<keyword evidence="3" id="KW-1185">Reference proteome</keyword>
<evidence type="ECO:0000313" key="2">
    <source>
        <dbReference type="EMBL" id="CAG5044056.1"/>
    </source>
</evidence>
<protein>
    <submittedName>
        <fullName evidence="2">(apollo) hypothetical protein</fullName>
    </submittedName>
</protein>
<evidence type="ECO:0000313" key="3">
    <source>
        <dbReference type="Proteomes" id="UP000691718"/>
    </source>
</evidence>
<dbReference type="EMBL" id="CAJQZP010001411">
    <property type="protein sequence ID" value="CAG5044056.1"/>
    <property type="molecule type" value="Genomic_DNA"/>
</dbReference>
<dbReference type="Proteomes" id="UP000691718">
    <property type="component" value="Unassembled WGS sequence"/>
</dbReference>
<feature type="region of interest" description="Disordered" evidence="1">
    <location>
        <begin position="18"/>
        <end position="42"/>
    </location>
</feature>
<name>A0A8S3Y004_PARAO</name>
<organism evidence="2 3">
    <name type="scientific">Parnassius apollo</name>
    <name type="common">Apollo butterfly</name>
    <name type="synonym">Papilio apollo</name>
    <dbReference type="NCBI Taxonomy" id="110799"/>
    <lineage>
        <taxon>Eukaryota</taxon>
        <taxon>Metazoa</taxon>
        <taxon>Ecdysozoa</taxon>
        <taxon>Arthropoda</taxon>
        <taxon>Hexapoda</taxon>
        <taxon>Insecta</taxon>
        <taxon>Pterygota</taxon>
        <taxon>Neoptera</taxon>
        <taxon>Endopterygota</taxon>
        <taxon>Lepidoptera</taxon>
        <taxon>Glossata</taxon>
        <taxon>Ditrysia</taxon>
        <taxon>Papilionoidea</taxon>
        <taxon>Papilionidae</taxon>
        <taxon>Parnassiinae</taxon>
        <taxon>Parnassini</taxon>
        <taxon>Parnassius</taxon>
        <taxon>Parnassius</taxon>
    </lineage>
</organism>
<feature type="region of interest" description="Disordered" evidence="1">
    <location>
        <begin position="487"/>
        <end position="528"/>
    </location>
</feature>
<proteinExistence type="predicted"/>
<sequence>MNGRARRILTLISVRNASSDVSDGASSDDKVRDVESSAAPSLDSSFEKLEILGSATSSLSPSKQEMESHAEDLSNVDPETFQVSLTPILNAVFSRPTQCSYDAKPLISSILSISSVEPSTPIADVTPLLLDIFINNAWRLRRRHDNHINKKRKQDRLKEFRYKIYAGLLKRNRIVPVKDILTVPEKRKIKKPMAERPLDNVRMSSLCKAHSRWSEWKHNRLTLSHEFEEFTVETFLFDKNNIKFGGSEELPSSTMELTAKTDYTILAECKRDSINLHVIDYSMRSENFTDRPNPDNSTQSSAAVIQPFQNIDPQLSAPPPLLTPVVSAIPMSCATEEIQQSTVNEPILTATTVFLSSPDPFLYSAAVIETQHQPSMSETVTSLNKVFSPEAIRPFPKAGVRKVNNRKRRKTAILTDTPEKEALFLEQHNKNKVIRKKATRTNKQDNSRQAAIPTSLDEVHISDIDTILDTSRKAKLKKDTSGNIKSIEECANSETQSDEDNSQQKQDSRKAIYQRKTGAQERKENTDEEELLNILRKKQILDEDVSFAEMLIQCYGN</sequence>
<accession>A0A8S3Y004</accession>
<evidence type="ECO:0000256" key="1">
    <source>
        <dbReference type="SAM" id="MobiDB-lite"/>
    </source>
</evidence>
<dbReference type="AlphaFoldDB" id="A0A8S3Y004"/>
<comment type="caution">
    <text evidence="2">The sequence shown here is derived from an EMBL/GenBank/DDBJ whole genome shotgun (WGS) entry which is preliminary data.</text>
</comment>
<gene>
    <name evidence="2" type="ORF">PAPOLLO_LOCUS22878</name>
</gene>
<reference evidence="2" key="1">
    <citation type="submission" date="2021-04" db="EMBL/GenBank/DDBJ databases">
        <authorList>
            <person name="Tunstrom K."/>
        </authorList>
    </citation>
    <scope>NUCLEOTIDE SEQUENCE</scope>
</reference>